<accession>A0ABR6GY61</accession>
<sequence length="99" mass="10221">MNCGLEFHDSRVASVYSLGDVVTISFKAAYLHLSDGVPGSDRGTGWTQAGSLEFGSASLPGTPDIGDGWIVAGALRVDGGDELRLVPVPFNIVGSIQAT</sequence>
<gene>
    <name evidence="1" type="ORF">FHS28_004414</name>
</gene>
<dbReference type="Proteomes" id="UP000574369">
    <property type="component" value="Unassembled WGS sequence"/>
</dbReference>
<evidence type="ECO:0000313" key="2">
    <source>
        <dbReference type="Proteomes" id="UP000574369"/>
    </source>
</evidence>
<name>A0ABR6GY61_9BURK</name>
<organism evidence="1 2">
    <name type="scientific">Roseateles terrae</name>
    <dbReference type="NCBI Taxonomy" id="431060"/>
    <lineage>
        <taxon>Bacteria</taxon>
        <taxon>Pseudomonadati</taxon>
        <taxon>Pseudomonadota</taxon>
        <taxon>Betaproteobacteria</taxon>
        <taxon>Burkholderiales</taxon>
        <taxon>Sphaerotilaceae</taxon>
        <taxon>Roseateles</taxon>
    </lineage>
</organism>
<protein>
    <submittedName>
        <fullName evidence="1">Uncharacterized protein</fullName>
    </submittedName>
</protein>
<comment type="caution">
    <text evidence="1">The sequence shown here is derived from an EMBL/GenBank/DDBJ whole genome shotgun (WGS) entry which is preliminary data.</text>
</comment>
<dbReference type="EMBL" id="JACHXO010000009">
    <property type="protein sequence ID" value="MBB3196989.1"/>
    <property type="molecule type" value="Genomic_DNA"/>
</dbReference>
<reference evidence="1 2" key="1">
    <citation type="submission" date="2020-08" db="EMBL/GenBank/DDBJ databases">
        <title>Genomic Encyclopedia of Type Strains, Phase III (KMG-III): the genomes of soil and plant-associated and newly described type strains.</title>
        <authorList>
            <person name="Whitman W."/>
        </authorList>
    </citation>
    <scope>NUCLEOTIDE SEQUENCE [LARGE SCALE GENOMIC DNA]</scope>
    <source>
        <strain evidence="1 2">CECT 7247</strain>
    </source>
</reference>
<proteinExistence type="predicted"/>
<evidence type="ECO:0000313" key="1">
    <source>
        <dbReference type="EMBL" id="MBB3196989.1"/>
    </source>
</evidence>
<keyword evidence="2" id="KW-1185">Reference proteome</keyword>